<evidence type="ECO:0000313" key="2">
    <source>
        <dbReference type="Proteomes" id="UP001229486"/>
    </source>
</evidence>
<dbReference type="Proteomes" id="UP001229486">
    <property type="component" value="Unassembled WGS sequence"/>
</dbReference>
<accession>A0AB73IIX0</accession>
<organism evidence="1 2">
    <name type="scientific">Paraburkholderia caledonica</name>
    <dbReference type="NCBI Taxonomy" id="134536"/>
    <lineage>
        <taxon>Bacteria</taxon>
        <taxon>Pseudomonadati</taxon>
        <taxon>Pseudomonadota</taxon>
        <taxon>Betaproteobacteria</taxon>
        <taxon>Burkholderiales</taxon>
        <taxon>Burkholderiaceae</taxon>
        <taxon>Paraburkholderia</taxon>
    </lineage>
</organism>
<name>A0AB73IIX0_9BURK</name>
<gene>
    <name evidence="1" type="ORF">J2793_005410</name>
</gene>
<protein>
    <recommendedName>
        <fullName evidence="3">EthD domain-containing protein</fullName>
    </recommendedName>
</protein>
<dbReference type="AlphaFoldDB" id="A0AB73IIX0"/>
<reference evidence="1" key="1">
    <citation type="submission" date="2023-07" db="EMBL/GenBank/DDBJ databases">
        <title>Sorghum-associated microbial communities from plants grown in Nebraska, USA.</title>
        <authorList>
            <person name="Schachtman D."/>
        </authorList>
    </citation>
    <scope>NUCLEOTIDE SEQUENCE</scope>
    <source>
        <strain evidence="1">DS1061</strain>
    </source>
</reference>
<dbReference type="RefSeq" id="WP_392395129.1">
    <property type="nucleotide sequence ID" value="NZ_JAURTK010000007.1"/>
</dbReference>
<proteinExistence type="predicted"/>
<dbReference type="EMBL" id="JAURTK010000007">
    <property type="protein sequence ID" value="MDP9649942.1"/>
    <property type="molecule type" value="Genomic_DNA"/>
</dbReference>
<comment type="caution">
    <text evidence="1">The sequence shown here is derived from an EMBL/GenBank/DDBJ whole genome shotgun (WGS) entry which is preliminary data.</text>
</comment>
<sequence length="223" mass="24626">MMLGNAALAFWNGIAPGGDAEFLAWHVSEHIPERVGLPGFLRGRRYVASRCSPRYFNFYETESLGVLESPVYRDRLDHPTPWTARVVATFVDTSRTMCRVAHTRGIGEGAWMQTIRFAFPSVARDKAIGTLIRILDDLPARTALVGAHLLDGVQRETKPTRELELRGTPDAQIDGVLLIEAADEATLDSLAERELADDSLRQAGVSAIARGNYQLQYSLSASR</sequence>
<evidence type="ECO:0000313" key="1">
    <source>
        <dbReference type="EMBL" id="MDP9649942.1"/>
    </source>
</evidence>
<evidence type="ECO:0008006" key="3">
    <source>
        <dbReference type="Google" id="ProtNLM"/>
    </source>
</evidence>